<dbReference type="EMBL" id="CP129013">
    <property type="protein sequence ID" value="WLR42358.1"/>
    <property type="molecule type" value="Genomic_DNA"/>
</dbReference>
<evidence type="ECO:0000313" key="2">
    <source>
        <dbReference type="EMBL" id="WLR42358.1"/>
    </source>
</evidence>
<keyword evidence="1" id="KW-0472">Membrane</keyword>
<feature type="transmembrane region" description="Helical" evidence="1">
    <location>
        <begin position="61"/>
        <end position="82"/>
    </location>
</feature>
<feature type="transmembrane region" description="Helical" evidence="1">
    <location>
        <begin position="36"/>
        <end position="55"/>
    </location>
</feature>
<proteinExistence type="predicted"/>
<reference evidence="2 3" key="1">
    <citation type="submission" date="2023-06" db="EMBL/GenBank/DDBJ databases">
        <title>Five Gram-positive bacteria isolated from mangrove sediments in Shenzhen, Guangdong, China.</title>
        <authorList>
            <person name="Yu S."/>
            <person name="Zheng W."/>
            <person name="Huang Y."/>
        </authorList>
    </citation>
    <scope>NUCLEOTIDE SEQUENCE [LARGE SCALE GENOMIC DNA]</scope>
    <source>
        <strain evidence="2 3">SaN35-3</strain>
    </source>
</reference>
<feature type="transmembrane region" description="Helical" evidence="1">
    <location>
        <begin position="6"/>
        <end position="29"/>
    </location>
</feature>
<evidence type="ECO:0000313" key="3">
    <source>
        <dbReference type="Proteomes" id="UP001197974"/>
    </source>
</evidence>
<name>A0ABY9JV31_9BACI</name>
<accession>A0ABY9JV31</accession>
<evidence type="ECO:0000256" key="1">
    <source>
        <dbReference type="SAM" id="Phobius"/>
    </source>
</evidence>
<gene>
    <name evidence="2" type="ORF">LC087_16870</name>
</gene>
<dbReference type="Proteomes" id="UP001197974">
    <property type="component" value="Chromosome"/>
</dbReference>
<protein>
    <submittedName>
        <fullName evidence="2">DUF5684 domain-containing protein</fullName>
    </submittedName>
</protein>
<sequence length="121" mass="14466">MEEMLVALLLFLITFLFYFAGSYPFFLLFKKADYENAWFAFIPILNIIALLHVIEKSGWNTLWYFVPVVGLVFTIIWFVYFLRAYNQNPWFVLLWLFTGPFAYIHIFYMAISENVQYVGVD</sequence>
<keyword evidence="1" id="KW-1133">Transmembrane helix</keyword>
<feature type="transmembrane region" description="Helical" evidence="1">
    <location>
        <begin position="89"/>
        <end position="111"/>
    </location>
</feature>
<organism evidence="2 3">
    <name type="scientific">Bacillus carboniphilus</name>
    <dbReference type="NCBI Taxonomy" id="86663"/>
    <lineage>
        <taxon>Bacteria</taxon>
        <taxon>Bacillati</taxon>
        <taxon>Bacillota</taxon>
        <taxon>Bacilli</taxon>
        <taxon>Bacillales</taxon>
        <taxon>Bacillaceae</taxon>
        <taxon>Bacillus</taxon>
    </lineage>
</organism>
<keyword evidence="1" id="KW-0812">Transmembrane</keyword>
<dbReference type="RefSeq" id="WP_226543233.1">
    <property type="nucleotide sequence ID" value="NZ_CP129013.1"/>
</dbReference>
<dbReference type="Pfam" id="PF18936">
    <property type="entry name" value="DUF5684"/>
    <property type="match status" value="1"/>
</dbReference>
<dbReference type="InterPro" id="IPR043739">
    <property type="entry name" value="DUF5684"/>
</dbReference>
<keyword evidence="3" id="KW-1185">Reference proteome</keyword>